<keyword evidence="2" id="KW-0597">Phosphoprotein</keyword>
<keyword evidence="6" id="KW-1185">Reference proteome</keyword>
<dbReference type="PANTHER" id="PTHR16188">
    <property type="entry name" value="PROTEIN PHOSPHATASE 1 INHIBITOR POTENTIATED BY PROTEIN KINASE C"/>
    <property type="match status" value="1"/>
</dbReference>
<evidence type="ECO:0000256" key="3">
    <source>
        <dbReference type="ARBA" id="ARBA00023272"/>
    </source>
</evidence>
<dbReference type="STRING" id="37003.ENSKMAP00000003072"/>
<evidence type="ECO:0000313" key="6">
    <source>
        <dbReference type="Proteomes" id="UP000264800"/>
    </source>
</evidence>
<accession>A0A3Q3EMJ5</accession>
<dbReference type="Proteomes" id="UP000264800">
    <property type="component" value="Unplaced"/>
</dbReference>
<protein>
    <submittedName>
        <fullName evidence="5">Protein phosphatase 1, regulatory (inhibitor) subunit 14Aa</fullName>
    </submittedName>
</protein>
<dbReference type="OrthoDB" id="8193882at2759"/>
<organism evidence="5 6">
    <name type="scientific">Kryptolebias marmoratus</name>
    <name type="common">Mangrove killifish</name>
    <name type="synonym">Rivulus marmoratus</name>
    <dbReference type="NCBI Taxonomy" id="37003"/>
    <lineage>
        <taxon>Eukaryota</taxon>
        <taxon>Metazoa</taxon>
        <taxon>Chordata</taxon>
        <taxon>Craniata</taxon>
        <taxon>Vertebrata</taxon>
        <taxon>Euteleostomi</taxon>
        <taxon>Actinopterygii</taxon>
        <taxon>Neopterygii</taxon>
        <taxon>Teleostei</taxon>
        <taxon>Neoteleostei</taxon>
        <taxon>Acanthomorphata</taxon>
        <taxon>Ovalentaria</taxon>
        <taxon>Atherinomorphae</taxon>
        <taxon>Cyprinodontiformes</taxon>
        <taxon>Rivulidae</taxon>
        <taxon>Kryptolebias</taxon>
    </lineage>
</organism>
<dbReference type="Pfam" id="PF05361">
    <property type="entry name" value="PP1_inhibitor"/>
    <property type="match status" value="1"/>
</dbReference>
<evidence type="ECO:0000313" key="5">
    <source>
        <dbReference type="Ensembl" id="ENSKMAP00000003072.1"/>
    </source>
</evidence>
<evidence type="ECO:0000256" key="4">
    <source>
        <dbReference type="SAM" id="MobiDB-lite"/>
    </source>
</evidence>
<dbReference type="InterPro" id="IPR008025">
    <property type="entry name" value="CPI-17"/>
</dbReference>
<reference evidence="5" key="2">
    <citation type="submission" date="2025-09" db="UniProtKB">
        <authorList>
            <consortium name="Ensembl"/>
        </authorList>
    </citation>
    <scope>IDENTIFICATION</scope>
</reference>
<evidence type="ECO:0000256" key="1">
    <source>
        <dbReference type="ARBA" id="ARBA00005483"/>
    </source>
</evidence>
<dbReference type="GO" id="GO:0004865">
    <property type="term" value="F:protein serine/threonine phosphatase inhibitor activity"/>
    <property type="evidence" value="ECO:0007669"/>
    <property type="project" value="TreeGrafter"/>
</dbReference>
<dbReference type="SUPFAM" id="SSF81790">
    <property type="entry name" value="Myosin phosphatase inhibitor 17kDa protein, CPI-17"/>
    <property type="match status" value="1"/>
</dbReference>
<dbReference type="GeneID" id="108247967"/>
<feature type="region of interest" description="Disordered" evidence="4">
    <location>
        <begin position="1"/>
        <end position="20"/>
    </location>
</feature>
<dbReference type="InterPro" id="IPR036658">
    <property type="entry name" value="CPI-17_sf"/>
</dbReference>
<proteinExistence type="inferred from homology"/>
<reference evidence="5" key="1">
    <citation type="submission" date="2025-08" db="UniProtKB">
        <authorList>
            <consortium name="Ensembl"/>
        </authorList>
    </citation>
    <scope>IDENTIFICATION</scope>
</reference>
<feature type="region of interest" description="Disordered" evidence="4">
    <location>
        <begin position="139"/>
        <end position="158"/>
    </location>
</feature>
<dbReference type="Gene3D" id="1.10.150.220">
    <property type="entry name" value="CPI-17"/>
    <property type="match status" value="1"/>
</dbReference>
<evidence type="ECO:0000256" key="2">
    <source>
        <dbReference type="ARBA" id="ARBA00022553"/>
    </source>
</evidence>
<dbReference type="CTD" id="550561"/>
<name>A0A3Q3EMJ5_KRYMA</name>
<sequence>MDTNQTRTVPEESSLEVLEEQGGNIPKRHARVTVKYNRKELQKRLDVEKWIEECLEGLYRGQETDMPEEVNIDSLIDLPNDEERVQKLKELLFKCNNNTETFIKDLVSKLVGVHKQEELQSEGIEHPIICHSHPHHEPYHFSNPHHHFNHSRSQNQTL</sequence>
<comment type="similarity">
    <text evidence="1">Belongs to the PP1 inhibitor family.</text>
</comment>
<dbReference type="Ensembl" id="ENSKMAT00000003135.1">
    <property type="protein sequence ID" value="ENSKMAP00000003072.1"/>
    <property type="gene ID" value="ENSKMAG00000002356.1"/>
</dbReference>
<dbReference type="AlphaFoldDB" id="A0A3Q3EMJ5"/>
<dbReference type="GO" id="GO:0005737">
    <property type="term" value="C:cytoplasm"/>
    <property type="evidence" value="ECO:0007669"/>
    <property type="project" value="InterPro"/>
</dbReference>
<dbReference type="KEGG" id="kmr:108247967"/>
<dbReference type="RefSeq" id="XP_017291895.1">
    <property type="nucleotide sequence ID" value="XM_017436406.3"/>
</dbReference>
<dbReference type="PANTHER" id="PTHR16188:SF4">
    <property type="entry name" value="PROTEIN PHOSPHATASE 1 REGULATORY SUBUNIT 14A"/>
    <property type="match status" value="1"/>
</dbReference>
<dbReference type="OMA" id="HPVICHG"/>
<keyword evidence="3" id="KW-0650">Protein phosphatase inhibitor</keyword>
<dbReference type="GeneTree" id="ENSGT00950000182985"/>